<evidence type="ECO:0000313" key="1">
    <source>
        <dbReference type="EMBL" id="VDP51706.1"/>
    </source>
</evidence>
<dbReference type="EMBL" id="UZAL01030033">
    <property type="protein sequence ID" value="VDP51706.1"/>
    <property type="molecule type" value="Genomic_DNA"/>
</dbReference>
<sequence>MTPTIRAIRLTPSNDRNGMQRQASRKFFINEVI</sequence>
<gene>
    <name evidence="1" type="ORF">SMTD_LOCUS9834</name>
</gene>
<name>A0A3P8I8C4_9TREM</name>
<accession>A0A3P8I8C4</accession>
<dbReference type="AlphaFoldDB" id="A0A3P8I8C4"/>
<organism evidence="1 2">
    <name type="scientific">Schistosoma mattheei</name>
    <dbReference type="NCBI Taxonomy" id="31246"/>
    <lineage>
        <taxon>Eukaryota</taxon>
        <taxon>Metazoa</taxon>
        <taxon>Spiralia</taxon>
        <taxon>Lophotrochozoa</taxon>
        <taxon>Platyhelminthes</taxon>
        <taxon>Trematoda</taxon>
        <taxon>Digenea</taxon>
        <taxon>Strigeidida</taxon>
        <taxon>Schistosomatoidea</taxon>
        <taxon>Schistosomatidae</taxon>
        <taxon>Schistosoma</taxon>
    </lineage>
</organism>
<proteinExistence type="predicted"/>
<protein>
    <submittedName>
        <fullName evidence="1">Uncharacterized protein</fullName>
    </submittedName>
</protein>
<dbReference type="Proteomes" id="UP000269396">
    <property type="component" value="Unassembled WGS sequence"/>
</dbReference>
<reference evidence="1 2" key="1">
    <citation type="submission" date="2018-11" db="EMBL/GenBank/DDBJ databases">
        <authorList>
            <consortium name="Pathogen Informatics"/>
        </authorList>
    </citation>
    <scope>NUCLEOTIDE SEQUENCE [LARGE SCALE GENOMIC DNA]</scope>
    <source>
        <strain>Denwood</strain>
        <strain evidence="2">Zambia</strain>
    </source>
</reference>
<evidence type="ECO:0000313" key="2">
    <source>
        <dbReference type="Proteomes" id="UP000269396"/>
    </source>
</evidence>
<keyword evidence="2" id="KW-1185">Reference proteome</keyword>